<feature type="domain" description="ABC transmembrane type-1" evidence="8">
    <location>
        <begin position="67"/>
        <end position="284"/>
    </location>
</feature>
<feature type="transmembrane region" description="Helical" evidence="7">
    <location>
        <begin position="104"/>
        <end position="127"/>
    </location>
</feature>
<keyword evidence="5 7" id="KW-1133">Transmembrane helix</keyword>
<comment type="similarity">
    <text evidence="7">Belongs to the binding-protein-dependent transport system permease family.</text>
</comment>
<dbReference type="RefSeq" id="WP_025708966.1">
    <property type="nucleotide sequence ID" value="NZ_CP009287.1"/>
</dbReference>
<dbReference type="STRING" id="189425.PGRAT_06560"/>
<reference evidence="9 10" key="1">
    <citation type="submission" date="2014-08" db="EMBL/GenBank/DDBJ databases">
        <title>Comparative genomics of the Paenibacillus odorifer group.</title>
        <authorList>
            <person name="den Bakker H.C."/>
            <person name="Tsai Y.-C."/>
            <person name="Martin N."/>
            <person name="Korlach J."/>
            <person name="Wiedmann M."/>
        </authorList>
    </citation>
    <scope>NUCLEOTIDE SEQUENCE [LARGE SCALE GENOMIC DNA]</scope>
    <source>
        <strain evidence="9 10">DSM 15220</strain>
    </source>
</reference>
<keyword evidence="6 7" id="KW-0472">Membrane</keyword>
<dbReference type="Gene3D" id="1.10.3720.10">
    <property type="entry name" value="MetI-like"/>
    <property type="match status" value="1"/>
</dbReference>
<gene>
    <name evidence="9" type="ORF">PGRAT_06560</name>
</gene>
<dbReference type="PROSITE" id="PS50928">
    <property type="entry name" value="ABC_TM1"/>
    <property type="match status" value="1"/>
</dbReference>
<dbReference type="Pfam" id="PF00528">
    <property type="entry name" value="BPD_transp_1"/>
    <property type="match status" value="1"/>
</dbReference>
<evidence type="ECO:0000256" key="6">
    <source>
        <dbReference type="ARBA" id="ARBA00023136"/>
    </source>
</evidence>
<evidence type="ECO:0000259" key="8">
    <source>
        <dbReference type="PROSITE" id="PS50928"/>
    </source>
</evidence>
<evidence type="ECO:0000256" key="7">
    <source>
        <dbReference type="RuleBase" id="RU363032"/>
    </source>
</evidence>
<dbReference type="SUPFAM" id="SSF161098">
    <property type="entry name" value="MetI-like"/>
    <property type="match status" value="1"/>
</dbReference>
<proteinExistence type="inferred from homology"/>
<evidence type="ECO:0000256" key="2">
    <source>
        <dbReference type="ARBA" id="ARBA00022448"/>
    </source>
</evidence>
<dbReference type="PANTHER" id="PTHR30193">
    <property type="entry name" value="ABC TRANSPORTER PERMEASE PROTEIN"/>
    <property type="match status" value="1"/>
</dbReference>
<dbReference type="GO" id="GO:0055085">
    <property type="term" value="P:transmembrane transport"/>
    <property type="evidence" value="ECO:0007669"/>
    <property type="project" value="InterPro"/>
</dbReference>
<dbReference type="CDD" id="cd06261">
    <property type="entry name" value="TM_PBP2"/>
    <property type="match status" value="1"/>
</dbReference>
<comment type="subcellular location">
    <subcellularLocation>
        <location evidence="1 7">Cell membrane</location>
        <topology evidence="1 7">Multi-pass membrane protein</topology>
    </subcellularLocation>
</comment>
<dbReference type="eggNOG" id="COG1175">
    <property type="taxonomic scope" value="Bacteria"/>
</dbReference>
<feature type="transmembrane region" description="Helical" evidence="7">
    <location>
        <begin position="215"/>
        <end position="236"/>
    </location>
</feature>
<feature type="transmembrane region" description="Helical" evidence="7">
    <location>
        <begin position="7"/>
        <end position="28"/>
    </location>
</feature>
<evidence type="ECO:0000256" key="1">
    <source>
        <dbReference type="ARBA" id="ARBA00004651"/>
    </source>
</evidence>
<dbReference type="OrthoDB" id="152280at2"/>
<evidence type="ECO:0000313" key="9">
    <source>
        <dbReference type="EMBL" id="AIQ67340.1"/>
    </source>
</evidence>
<sequence>MRTRRTIAPYLFVLPCVLMLAVFVYMPLIQNFFYSFQNISLLSGKSSFAGFDNYRTLFSDPVVGKALINNVKYAVISLICQVGFGLVLAAILEEEFLRKVSAIFRTIFFIPVIISITVICLLFSFVYNPTDGLLNMFLQAVGLDAWAKPWLGSGTTAIYAVIAVSQWQSIGYCMMLFIVAIQKIPRDLYEAAKIDGAGKVKIFFSITLPQVKEMIFVNSLLTITGAFMVFNEPFILTKGGGPGTSSITIAVLMYQNGFVRDSMGYAATISLLIFVITAVLALIQTLSFRTGKGD</sequence>
<dbReference type="PANTHER" id="PTHR30193:SF37">
    <property type="entry name" value="INNER MEMBRANE ABC TRANSPORTER PERMEASE PROTEIN YCJO"/>
    <property type="match status" value="1"/>
</dbReference>
<evidence type="ECO:0000313" key="10">
    <source>
        <dbReference type="Proteomes" id="UP000029500"/>
    </source>
</evidence>
<evidence type="ECO:0000256" key="4">
    <source>
        <dbReference type="ARBA" id="ARBA00022692"/>
    </source>
</evidence>
<protein>
    <submittedName>
        <fullName evidence="9">ABC transporter permease</fullName>
    </submittedName>
</protein>
<dbReference type="HOGENOM" id="CLU_016047_0_0_9"/>
<keyword evidence="10" id="KW-1185">Reference proteome</keyword>
<dbReference type="AlphaFoldDB" id="A0A089M4N9"/>
<accession>A0A089M4N9</accession>
<feature type="transmembrane region" description="Helical" evidence="7">
    <location>
        <begin position="73"/>
        <end position="92"/>
    </location>
</feature>
<feature type="transmembrane region" description="Helical" evidence="7">
    <location>
        <begin position="157"/>
        <end position="181"/>
    </location>
</feature>
<evidence type="ECO:0000256" key="5">
    <source>
        <dbReference type="ARBA" id="ARBA00022989"/>
    </source>
</evidence>
<dbReference type="InterPro" id="IPR035906">
    <property type="entry name" value="MetI-like_sf"/>
</dbReference>
<organism evidence="9 10">
    <name type="scientific">Paenibacillus graminis</name>
    <dbReference type="NCBI Taxonomy" id="189425"/>
    <lineage>
        <taxon>Bacteria</taxon>
        <taxon>Bacillati</taxon>
        <taxon>Bacillota</taxon>
        <taxon>Bacilli</taxon>
        <taxon>Bacillales</taxon>
        <taxon>Paenibacillaceae</taxon>
        <taxon>Paenibacillus</taxon>
    </lineage>
</organism>
<dbReference type="Proteomes" id="UP000029500">
    <property type="component" value="Chromosome"/>
</dbReference>
<dbReference type="InterPro" id="IPR051393">
    <property type="entry name" value="ABC_transporter_permease"/>
</dbReference>
<dbReference type="EMBL" id="CP009287">
    <property type="protein sequence ID" value="AIQ67340.1"/>
    <property type="molecule type" value="Genomic_DNA"/>
</dbReference>
<feature type="transmembrane region" description="Helical" evidence="7">
    <location>
        <begin position="263"/>
        <end position="283"/>
    </location>
</feature>
<evidence type="ECO:0000256" key="3">
    <source>
        <dbReference type="ARBA" id="ARBA00022475"/>
    </source>
</evidence>
<keyword evidence="4 7" id="KW-0812">Transmembrane</keyword>
<name>A0A089M4N9_9BACL</name>
<dbReference type="InterPro" id="IPR000515">
    <property type="entry name" value="MetI-like"/>
</dbReference>
<dbReference type="GO" id="GO:0005886">
    <property type="term" value="C:plasma membrane"/>
    <property type="evidence" value="ECO:0007669"/>
    <property type="project" value="UniProtKB-SubCell"/>
</dbReference>
<keyword evidence="3" id="KW-1003">Cell membrane</keyword>
<dbReference type="KEGG" id="pgm:PGRAT_06560"/>
<keyword evidence="2 7" id="KW-0813">Transport</keyword>